<comment type="caution">
    <text evidence="3">The sequence shown here is derived from an EMBL/GenBank/DDBJ whole genome shotgun (WGS) entry which is preliminary data.</text>
</comment>
<feature type="signal peptide" evidence="1">
    <location>
        <begin position="1"/>
        <end position="22"/>
    </location>
</feature>
<keyword evidence="4" id="KW-1185">Reference proteome</keyword>
<dbReference type="InterPro" id="IPR013424">
    <property type="entry name" value="Ice-binding_C"/>
</dbReference>
<feature type="domain" description="Ice-binding protein C-terminal" evidence="2">
    <location>
        <begin position="226"/>
        <end position="250"/>
    </location>
</feature>
<dbReference type="Proteomes" id="UP000613266">
    <property type="component" value="Unassembled WGS sequence"/>
</dbReference>
<dbReference type="EMBL" id="JAEDAK010000009">
    <property type="protein sequence ID" value="MBH9577958.1"/>
    <property type="molecule type" value="Genomic_DNA"/>
</dbReference>
<feature type="chain" id="PRO_5036769249" evidence="1">
    <location>
        <begin position="23"/>
        <end position="251"/>
    </location>
</feature>
<gene>
    <name evidence="3" type="ORF">I7X39_13720</name>
</gene>
<evidence type="ECO:0000313" key="4">
    <source>
        <dbReference type="Proteomes" id="UP000613266"/>
    </source>
</evidence>
<protein>
    <submittedName>
        <fullName evidence="3">PEP-CTERM sorting domain-containing protein</fullName>
    </submittedName>
</protein>
<proteinExistence type="predicted"/>
<dbReference type="AlphaFoldDB" id="A0A931J396"/>
<evidence type="ECO:0000313" key="3">
    <source>
        <dbReference type="EMBL" id="MBH9577958.1"/>
    </source>
</evidence>
<dbReference type="NCBIfam" id="TIGR02595">
    <property type="entry name" value="PEP_CTERM"/>
    <property type="match status" value="1"/>
</dbReference>
<organism evidence="3 4">
    <name type="scientific">Inhella proteolytica</name>
    <dbReference type="NCBI Taxonomy" id="2795029"/>
    <lineage>
        <taxon>Bacteria</taxon>
        <taxon>Pseudomonadati</taxon>
        <taxon>Pseudomonadota</taxon>
        <taxon>Betaproteobacteria</taxon>
        <taxon>Burkholderiales</taxon>
        <taxon>Sphaerotilaceae</taxon>
        <taxon>Inhella</taxon>
    </lineage>
</organism>
<reference evidence="3" key="1">
    <citation type="submission" date="2020-12" db="EMBL/GenBank/DDBJ databases">
        <title>The genome sequence of Inhella sp. 1Y17.</title>
        <authorList>
            <person name="Liu Y."/>
        </authorList>
    </citation>
    <scope>NUCLEOTIDE SEQUENCE</scope>
    <source>
        <strain evidence="3">1Y17</strain>
    </source>
</reference>
<dbReference type="Pfam" id="PF07589">
    <property type="entry name" value="PEP-CTERM"/>
    <property type="match status" value="1"/>
</dbReference>
<evidence type="ECO:0000259" key="2">
    <source>
        <dbReference type="Pfam" id="PF07589"/>
    </source>
</evidence>
<keyword evidence="1" id="KW-0732">Signal</keyword>
<sequence>MPIFRKWAQVATLLACAASASADPVLVSVNQTAGTLQSLNEVNGFLTTGEHMAGIRVTAFFASGADARTWVSGAAGSGFGGVTGSGWSLTLEGDSINNYWTLSNSSTNSPILSLLIEGMPGGIVFDVVGDQEVSTGSALGAAFYDVQACEVDGDCPPPPLAQGAAGLEVNAIFSDRTLLQGFDYSDTPFDLYSNLTLSFGDTGLVGDFSFVADTDNARFGKPNPGQVPEPASLALLGLSLLCAGGAARRRR</sequence>
<evidence type="ECO:0000256" key="1">
    <source>
        <dbReference type="SAM" id="SignalP"/>
    </source>
</evidence>
<name>A0A931J396_9BURK</name>
<dbReference type="RefSeq" id="WP_198111731.1">
    <property type="nucleotide sequence ID" value="NZ_JAEDAK010000009.1"/>
</dbReference>
<accession>A0A931J396</accession>